<keyword evidence="12" id="KW-0732">Signal</keyword>
<sequence>MRNSGTRFLASSLLLLSLRVQHFVGGCSCSPAHLQQAFCSADIVIRAKISGKKLISEDNGESFDVYNDLIRYEVKQIKMFKGFERKKTVQFVYTAPTSAACGVTLNTTSKVQYLLTGHLGSDGRVQVGLCNYILPWEELTLSQRKNLNHRYQMGCDCRISTCYTLPCSVSAENDCLWTDRLTDKTLNGPQAKYFSCIKRSDGSCSWYRGGSPPEKEFMDISEP</sequence>
<comment type="subcellular location">
    <subcellularLocation>
        <location evidence="1">Secreted</location>
    </subcellularLocation>
</comment>
<accession>V9L4P3</accession>
<dbReference type="InterPro" id="IPR027465">
    <property type="entry name" value="TIMP_C"/>
</dbReference>
<keyword evidence="4" id="KW-0964">Secreted</keyword>
<reference evidence="14" key="1">
    <citation type="journal article" date="2014" name="Nature">
        <title>Elephant shark genome provides unique insights into gnathostome evolution.</title>
        <authorList>
            <consortium name="International Elephant Shark Genome Sequencing Consortium"/>
            <person name="Venkatesh B."/>
            <person name="Lee A.P."/>
            <person name="Ravi V."/>
            <person name="Maurya A.K."/>
            <person name="Lian M.M."/>
            <person name="Swann J.B."/>
            <person name="Ohta Y."/>
            <person name="Flajnik M.F."/>
            <person name="Sutoh Y."/>
            <person name="Kasahara M."/>
            <person name="Hoon S."/>
            <person name="Gangu V."/>
            <person name="Roy S.W."/>
            <person name="Irimia M."/>
            <person name="Korzh V."/>
            <person name="Kondrychyn I."/>
            <person name="Lim Z.W."/>
            <person name="Tay B.H."/>
            <person name="Tohari S."/>
            <person name="Kong K.W."/>
            <person name="Ho S."/>
            <person name="Lorente-Galdos B."/>
            <person name="Quilez J."/>
            <person name="Marques-Bonet T."/>
            <person name="Raney B.J."/>
            <person name="Ingham P.W."/>
            <person name="Tay A."/>
            <person name="Hillier L.W."/>
            <person name="Minx P."/>
            <person name="Boehm T."/>
            <person name="Wilson R.K."/>
            <person name="Brenner S."/>
            <person name="Warren W.C."/>
        </authorList>
    </citation>
    <scope>NUCLEOTIDE SEQUENCE</scope>
    <source>
        <tissue evidence="14">Gills</tissue>
    </source>
</reference>
<dbReference type="InterPro" id="IPR001820">
    <property type="entry name" value="TIMP"/>
</dbReference>
<evidence type="ECO:0000256" key="3">
    <source>
        <dbReference type="ARBA" id="ARBA00013515"/>
    </source>
</evidence>
<feature type="signal peptide" evidence="12">
    <location>
        <begin position="1"/>
        <end position="29"/>
    </location>
</feature>
<dbReference type="Gene3D" id="2.40.50.120">
    <property type="match status" value="1"/>
</dbReference>
<feature type="binding site" evidence="10">
    <location>
        <position position="27"/>
    </location>
    <ligand>
        <name>Zn(2+)</name>
        <dbReference type="ChEBI" id="CHEBI:29105"/>
        <note>ligand shared with metalloproteinase partner</note>
    </ligand>
</feature>
<feature type="disulfide bond" evidence="11">
    <location>
        <begin position="39"/>
        <end position="155"/>
    </location>
</feature>
<dbReference type="PANTHER" id="PTHR11844">
    <property type="entry name" value="METALLOPROTEASE INHIBITOR"/>
    <property type="match status" value="1"/>
</dbReference>
<protein>
    <recommendedName>
        <fullName evidence="3">Metalloproteinase inhibitor 4</fullName>
    </recommendedName>
    <alternativeName>
        <fullName evidence="9">Tissue inhibitor of metalloproteinases 4</fullName>
    </alternativeName>
</protein>
<evidence type="ECO:0000256" key="7">
    <source>
        <dbReference type="ARBA" id="ARBA00023157"/>
    </source>
</evidence>
<comment type="similarity">
    <text evidence="2">Belongs to the protease inhibitor I35 (TIMP) family.</text>
</comment>
<dbReference type="InterPro" id="IPR008993">
    <property type="entry name" value="TIMP-like_OB-fold"/>
</dbReference>
<proteinExistence type="evidence at transcript level"/>
<evidence type="ECO:0000256" key="4">
    <source>
        <dbReference type="ARBA" id="ARBA00022525"/>
    </source>
</evidence>
<evidence type="ECO:0000259" key="13">
    <source>
        <dbReference type="PROSITE" id="PS50189"/>
    </source>
</evidence>
<dbReference type="Gene3D" id="3.90.370.10">
    <property type="entry name" value="Tissue inhibitor of metalloproteinase-1. Chain B, domain 1"/>
    <property type="match status" value="1"/>
</dbReference>
<dbReference type="CDD" id="cd03585">
    <property type="entry name" value="NTR_TIMP"/>
    <property type="match status" value="1"/>
</dbReference>
<evidence type="ECO:0000256" key="9">
    <source>
        <dbReference type="ARBA" id="ARBA00030105"/>
    </source>
</evidence>
<dbReference type="GO" id="GO:0009725">
    <property type="term" value="P:response to hormone"/>
    <property type="evidence" value="ECO:0007669"/>
    <property type="project" value="TreeGrafter"/>
</dbReference>
<dbReference type="InterPro" id="IPR001134">
    <property type="entry name" value="Netrin_domain"/>
</dbReference>
<dbReference type="FunFam" id="3.90.370.10:FF:000001">
    <property type="entry name" value="Metalloproteinase inhibitor 3"/>
    <property type="match status" value="1"/>
</dbReference>
<dbReference type="PROSITE" id="PS50189">
    <property type="entry name" value="NTR"/>
    <property type="match status" value="1"/>
</dbReference>
<keyword evidence="10" id="KW-0479">Metal-binding</keyword>
<feature type="disulfide bond" evidence="11">
    <location>
        <begin position="27"/>
        <end position="101"/>
    </location>
</feature>
<evidence type="ECO:0000256" key="2">
    <source>
        <dbReference type="ARBA" id="ARBA00011027"/>
    </source>
</evidence>
<evidence type="ECO:0000256" key="5">
    <source>
        <dbReference type="ARBA" id="ARBA00022608"/>
    </source>
</evidence>
<keyword evidence="10" id="KW-0862">Zinc</keyword>
<evidence type="ECO:0000256" key="8">
    <source>
        <dbReference type="ARBA" id="ARBA00023215"/>
    </source>
</evidence>
<keyword evidence="7 11" id="KW-1015">Disulfide bond</keyword>
<dbReference type="GO" id="GO:0031012">
    <property type="term" value="C:extracellular matrix"/>
    <property type="evidence" value="ECO:0007669"/>
    <property type="project" value="TreeGrafter"/>
</dbReference>
<feature type="disulfide bond" evidence="11">
    <location>
        <begin position="175"/>
        <end position="196"/>
    </location>
</feature>
<dbReference type="GO" id="GO:0051045">
    <property type="term" value="P:negative regulation of membrane protein ectodomain proteolysis"/>
    <property type="evidence" value="ECO:0007669"/>
    <property type="project" value="TreeGrafter"/>
</dbReference>
<evidence type="ECO:0000313" key="14">
    <source>
        <dbReference type="EMBL" id="AFP06514.1"/>
    </source>
</evidence>
<dbReference type="SMART" id="SM00206">
    <property type="entry name" value="NTR"/>
    <property type="match status" value="1"/>
</dbReference>
<keyword evidence="5" id="KW-0483">Metalloprotease inhibitor</keyword>
<dbReference type="GO" id="GO:0008191">
    <property type="term" value="F:metalloendopeptidase inhibitor activity"/>
    <property type="evidence" value="ECO:0007669"/>
    <property type="project" value="InterPro"/>
</dbReference>
<name>V9L4P3_CALMI</name>
<organism evidence="14">
    <name type="scientific">Callorhinchus milii</name>
    <name type="common">Ghost shark</name>
    <dbReference type="NCBI Taxonomy" id="7868"/>
    <lineage>
        <taxon>Eukaryota</taxon>
        <taxon>Metazoa</taxon>
        <taxon>Chordata</taxon>
        <taxon>Craniata</taxon>
        <taxon>Vertebrata</taxon>
        <taxon>Chondrichthyes</taxon>
        <taxon>Holocephali</taxon>
        <taxon>Chimaeriformes</taxon>
        <taxon>Callorhinchidae</taxon>
        <taxon>Callorhinchus</taxon>
    </lineage>
</organism>
<feature type="disulfide bond" evidence="11">
    <location>
        <begin position="157"/>
        <end position="204"/>
    </location>
</feature>
<evidence type="ECO:0000256" key="12">
    <source>
        <dbReference type="SAM" id="SignalP"/>
    </source>
</evidence>
<feature type="chain" id="PRO_5004778325" description="Metalloproteinase inhibitor 4" evidence="12">
    <location>
        <begin position="30"/>
        <end position="223"/>
    </location>
</feature>
<keyword evidence="6" id="KW-0646">Protease inhibitor</keyword>
<dbReference type="Pfam" id="PF00965">
    <property type="entry name" value="TIMP"/>
    <property type="match status" value="1"/>
</dbReference>
<dbReference type="EMBL" id="JW873997">
    <property type="protein sequence ID" value="AFP06514.1"/>
    <property type="molecule type" value="mRNA"/>
</dbReference>
<dbReference type="GO" id="GO:0046872">
    <property type="term" value="F:metal ion binding"/>
    <property type="evidence" value="ECO:0007669"/>
    <property type="project" value="UniProtKB-KW"/>
</dbReference>
<evidence type="ECO:0000256" key="10">
    <source>
        <dbReference type="PIRSR" id="PIRSR601820-1"/>
    </source>
</evidence>
<evidence type="ECO:0000256" key="1">
    <source>
        <dbReference type="ARBA" id="ARBA00004613"/>
    </source>
</evidence>
<dbReference type="GO" id="GO:0005615">
    <property type="term" value="C:extracellular space"/>
    <property type="evidence" value="ECO:0007669"/>
    <property type="project" value="TreeGrafter"/>
</dbReference>
<dbReference type="AlphaFoldDB" id="V9L4P3"/>
<dbReference type="SUPFAM" id="SSF50242">
    <property type="entry name" value="TIMP-like"/>
    <property type="match status" value="1"/>
</dbReference>
<feature type="domain" description="NTR" evidence="13">
    <location>
        <begin position="27"/>
        <end position="155"/>
    </location>
</feature>
<evidence type="ECO:0000256" key="6">
    <source>
        <dbReference type="ARBA" id="ARBA00022690"/>
    </source>
</evidence>
<feature type="disulfide bond" evidence="11">
    <location>
        <begin position="162"/>
        <end position="167"/>
    </location>
</feature>
<dbReference type="GO" id="GO:0034097">
    <property type="term" value="P:response to cytokine"/>
    <property type="evidence" value="ECO:0007669"/>
    <property type="project" value="TreeGrafter"/>
</dbReference>
<keyword evidence="8" id="KW-0481">Metalloenzyme inhibitor</keyword>
<evidence type="ECO:0000256" key="11">
    <source>
        <dbReference type="PIRSR" id="PIRSR601820-3"/>
    </source>
</evidence>
<feature type="disulfide bond" evidence="11">
    <location>
        <begin position="29"/>
        <end position="130"/>
    </location>
</feature>
<dbReference type="GO" id="GO:0002020">
    <property type="term" value="F:protease binding"/>
    <property type="evidence" value="ECO:0007669"/>
    <property type="project" value="TreeGrafter"/>
</dbReference>
<dbReference type="PANTHER" id="PTHR11844:SF26">
    <property type="entry name" value="METALLOPROTEINASE INHIBITOR 4"/>
    <property type="match status" value="1"/>
</dbReference>